<comment type="caution">
    <text evidence="5">The sequence shown here is derived from an EMBL/GenBank/DDBJ whole genome shotgun (WGS) entry which is preliminary data.</text>
</comment>
<dbReference type="InterPro" id="IPR058530">
    <property type="entry name" value="Baseplate_J-like_C"/>
</dbReference>
<proteinExistence type="inferred from homology"/>
<evidence type="ECO:0000259" key="4">
    <source>
        <dbReference type="Pfam" id="PF26079"/>
    </source>
</evidence>
<feature type="domain" description="Baseplate J-like central" evidence="3">
    <location>
        <begin position="216"/>
        <end position="286"/>
    </location>
</feature>
<dbReference type="Pfam" id="PF04865">
    <property type="entry name" value="Baseplate_J"/>
    <property type="match status" value="1"/>
</dbReference>
<feature type="domain" description="Baseplate J-like C-terminal" evidence="4">
    <location>
        <begin position="309"/>
        <end position="375"/>
    </location>
</feature>
<dbReference type="Proteomes" id="UP000277570">
    <property type="component" value="Unassembled WGS sequence"/>
</dbReference>
<protein>
    <submittedName>
        <fullName evidence="5">Baseplate J family protein</fullName>
    </submittedName>
</protein>
<reference evidence="5 6" key="1">
    <citation type="submission" date="2018-11" db="EMBL/GenBank/DDBJ databases">
        <authorList>
            <consortium name="Pathogen Informatics"/>
        </authorList>
    </citation>
    <scope>NUCLEOTIDE SEQUENCE [LARGE SCALE GENOMIC DNA]</scope>
    <source>
        <strain evidence="5 6">NCTC10913</strain>
    </source>
</reference>
<evidence type="ECO:0000313" key="6">
    <source>
        <dbReference type="Proteomes" id="UP000277570"/>
    </source>
</evidence>
<dbReference type="EMBL" id="UYIN01000022">
    <property type="protein sequence ID" value="VDG74185.1"/>
    <property type="molecule type" value="Genomic_DNA"/>
</dbReference>
<organism evidence="5 6">
    <name type="scientific">Clostridium carnis</name>
    <dbReference type="NCBI Taxonomy" id="1530"/>
    <lineage>
        <taxon>Bacteria</taxon>
        <taxon>Bacillati</taxon>
        <taxon>Bacillota</taxon>
        <taxon>Clostridia</taxon>
        <taxon>Eubacteriales</taxon>
        <taxon>Clostridiaceae</taxon>
        <taxon>Clostridium</taxon>
    </lineage>
</organism>
<dbReference type="PANTHER" id="PTHR37829">
    <property type="entry name" value="PHAGE-LIKE ELEMENT PBSX PROTEIN XKDT"/>
    <property type="match status" value="1"/>
</dbReference>
<dbReference type="PANTHER" id="PTHR37829:SF3">
    <property type="entry name" value="PROTEIN JAYE-RELATED"/>
    <property type="match status" value="1"/>
</dbReference>
<accession>A0ABY6SZT8</accession>
<dbReference type="InterPro" id="IPR058531">
    <property type="entry name" value="Baseplate_J_M"/>
</dbReference>
<evidence type="ECO:0000259" key="2">
    <source>
        <dbReference type="Pfam" id="PF04865"/>
    </source>
</evidence>
<sequence length="383" mass="42552">MADITSMLDTLPDISFIENLTLEDIQTQFINDFQAKYKELTGSEVVLGLADPNRIILYACALQHYQALQYIDKAGKMGLLKYSYGDFLEMLGSFKKVTRNQATAAITIIKFQLASTRESAIIIPKGTQITNGVLYFETDEYVEIPAGVISIEVSATCTIKGTIGNDILPGEIKTLSNPIAYIENVENITITSGGSEIESDESYSERIYLSPASYSVAGPDDAYEYWIKTFNSDITDVKVTSPKPGVVDIRFILNDGDIPEQSVIDDITEKIKDKEIRPLTDYVQIAAPKKEEYSIDLKYYINTSQKNMAVTIQSEVNKAIDKYNKWQQSKMGRDINPDKLVSYIEQAGAKRAVITAPVFKTIGETSIANLINVNIVYGGLEDD</sequence>
<feature type="domain" description="Baseplate protein J-like barrel" evidence="2">
    <location>
        <begin position="116"/>
        <end position="194"/>
    </location>
</feature>
<dbReference type="RefSeq" id="WP_243123166.1">
    <property type="nucleotide sequence ID" value="NZ_UYIN01000022.1"/>
</dbReference>
<dbReference type="InterPro" id="IPR006949">
    <property type="entry name" value="Barrel_Baseplate_J-like"/>
</dbReference>
<keyword evidence="6" id="KW-1185">Reference proteome</keyword>
<comment type="similarity">
    <text evidence="1">Belongs to the Mu gp47/PBSX XkdT family.</text>
</comment>
<name>A0ABY6SZT8_9CLOT</name>
<dbReference type="Pfam" id="PF26079">
    <property type="entry name" value="Baseplate_J_C"/>
    <property type="match status" value="1"/>
</dbReference>
<gene>
    <name evidence="5" type="ORF">NCTC10913_04565</name>
</gene>
<evidence type="ECO:0000256" key="1">
    <source>
        <dbReference type="ARBA" id="ARBA00038087"/>
    </source>
</evidence>
<dbReference type="Pfam" id="PF26078">
    <property type="entry name" value="Baseplate_J_M"/>
    <property type="match status" value="1"/>
</dbReference>
<evidence type="ECO:0000313" key="5">
    <source>
        <dbReference type="EMBL" id="VDG74185.1"/>
    </source>
</evidence>
<evidence type="ECO:0000259" key="3">
    <source>
        <dbReference type="Pfam" id="PF26078"/>
    </source>
</evidence>
<dbReference type="InterPro" id="IPR052399">
    <property type="entry name" value="Phage_Baseplate_Assmbl_Protein"/>
</dbReference>